<dbReference type="PANTHER" id="PTHR31446:SF29">
    <property type="entry name" value="ACID PHOSPHATASE_VANADIUM-DEPENDENT HALOPEROXIDASE-RELATED PROTEIN"/>
    <property type="match status" value="1"/>
</dbReference>
<gene>
    <name evidence="1" type="ORF">GMA92_12725</name>
</gene>
<dbReference type="Proteomes" id="UP000487649">
    <property type="component" value="Unassembled WGS sequence"/>
</dbReference>
<comment type="caution">
    <text evidence="1">The sequence shown here is derived from an EMBL/GenBank/DDBJ whole genome shotgun (WGS) entry which is preliminary data.</text>
</comment>
<evidence type="ECO:0000313" key="1">
    <source>
        <dbReference type="EMBL" id="MTK22274.1"/>
    </source>
</evidence>
<accession>A0A173SW94</accession>
<protein>
    <submittedName>
        <fullName evidence="1">Divergent PAP2 family protein</fullName>
    </submittedName>
</protein>
<dbReference type="Pfam" id="PF02681">
    <property type="entry name" value="DUF212"/>
    <property type="match status" value="1"/>
</dbReference>
<proteinExistence type="predicted"/>
<dbReference type="AlphaFoldDB" id="A0A173SW94"/>
<name>A0A173SW94_9FIRM</name>
<dbReference type="InterPro" id="IPR003832">
    <property type="entry name" value="DUF212"/>
</dbReference>
<dbReference type="RefSeq" id="WP_006784146.1">
    <property type="nucleotide sequence ID" value="NZ_CABJBH010000012.1"/>
</dbReference>
<organism evidence="1 2">
    <name type="scientific">Turicibacter sanguinis</name>
    <dbReference type="NCBI Taxonomy" id="154288"/>
    <lineage>
        <taxon>Bacteria</taxon>
        <taxon>Bacillati</taxon>
        <taxon>Bacillota</taxon>
        <taxon>Erysipelotrichia</taxon>
        <taxon>Erysipelotrichales</taxon>
        <taxon>Turicibacteraceae</taxon>
        <taxon>Turicibacter</taxon>
    </lineage>
</organism>
<dbReference type="GeneID" id="60057494"/>
<sequence length="154" mass="16913">MWFNYALEAAILANLLAQIVKVPIRVLTKKEWSPRLLISTGGMPSSHSAFVSALATAVGVTDGIHSTTFAISFCFAAVVIFDAMGIRRHAGQHAAMLNQLLDDLMKNGDFSIFQNPSYQKRFKELLGHEPLETFAGTLFGIFIAFVYAMMIGII</sequence>
<evidence type="ECO:0000313" key="2">
    <source>
        <dbReference type="Proteomes" id="UP000487649"/>
    </source>
</evidence>
<reference evidence="1 2" key="1">
    <citation type="journal article" date="2019" name="Nat. Med.">
        <title>A library of human gut bacterial isolates paired with longitudinal multiomics data enables mechanistic microbiome research.</title>
        <authorList>
            <person name="Poyet M."/>
            <person name="Groussin M."/>
            <person name="Gibbons S.M."/>
            <person name="Avila-Pacheco J."/>
            <person name="Jiang X."/>
            <person name="Kearney S.M."/>
            <person name="Perrotta A.R."/>
            <person name="Berdy B."/>
            <person name="Zhao S."/>
            <person name="Lieberman T.D."/>
            <person name="Swanson P.K."/>
            <person name="Smith M."/>
            <person name="Roesemann S."/>
            <person name="Alexander J.E."/>
            <person name="Rich S.A."/>
            <person name="Livny J."/>
            <person name="Vlamakis H."/>
            <person name="Clish C."/>
            <person name="Bullock K."/>
            <person name="Deik A."/>
            <person name="Scott J."/>
            <person name="Pierce K.A."/>
            <person name="Xavier R.J."/>
            <person name="Alm E.J."/>
        </authorList>
    </citation>
    <scope>NUCLEOTIDE SEQUENCE [LARGE SCALE GENOMIC DNA]</scope>
    <source>
        <strain evidence="1 2">BIOML-A198</strain>
    </source>
</reference>
<dbReference type="EMBL" id="WMQE01000033">
    <property type="protein sequence ID" value="MTK22274.1"/>
    <property type="molecule type" value="Genomic_DNA"/>
</dbReference>
<dbReference type="PANTHER" id="PTHR31446">
    <property type="entry name" value="ACID PHOSPHATASE/VANADIUM-DEPENDENT HALOPEROXIDASE-RELATED PROTEIN"/>
    <property type="match status" value="1"/>
</dbReference>
<dbReference type="OrthoDB" id="9792681at2"/>